<reference evidence="8 9" key="1">
    <citation type="journal article" date="2022" name="G3 (Bethesda)">
        <title>Whole-genome sequence and methylome profiling of the almond [Prunus dulcis (Mill.) D.A. Webb] cultivar 'Nonpareil'.</title>
        <authorList>
            <person name="D'Amico-Willman K.M."/>
            <person name="Ouma W.Z."/>
            <person name="Meulia T."/>
            <person name="Sideli G.M."/>
            <person name="Gradziel T.M."/>
            <person name="Fresnedo-Ramirez J."/>
        </authorList>
    </citation>
    <scope>NUCLEOTIDE SEQUENCE [LARGE SCALE GENOMIC DNA]</scope>
    <source>
        <strain evidence="8">Clone GOH B32 T37-40</strain>
    </source>
</reference>
<keyword evidence="4" id="KW-0805">Transcription regulation</keyword>
<dbReference type="SMART" id="SM00614">
    <property type="entry name" value="ZnF_BED"/>
    <property type="match status" value="1"/>
</dbReference>
<dbReference type="GO" id="GO:0003677">
    <property type="term" value="F:DNA binding"/>
    <property type="evidence" value="ECO:0007669"/>
    <property type="project" value="InterPro"/>
</dbReference>
<gene>
    <name evidence="8" type="ORF">L3X38_032173</name>
</gene>
<dbReference type="Proteomes" id="UP001054821">
    <property type="component" value="Chromosome 6"/>
</dbReference>
<protein>
    <recommendedName>
        <fullName evidence="7">BED-type domain-containing protein</fullName>
    </recommendedName>
</protein>
<evidence type="ECO:0000256" key="2">
    <source>
        <dbReference type="ARBA" id="ARBA00022771"/>
    </source>
</evidence>
<organism evidence="8 9">
    <name type="scientific">Prunus dulcis</name>
    <name type="common">Almond</name>
    <name type="synonym">Amygdalus dulcis</name>
    <dbReference type="NCBI Taxonomy" id="3755"/>
    <lineage>
        <taxon>Eukaryota</taxon>
        <taxon>Viridiplantae</taxon>
        <taxon>Streptophyta</taxon>
        <taxon>Embryophyta</taxon>
        <taxon>Tracheophyta</taxon>
        <taxon>Spermatophyta</taxon>
        <taxon>Magnoliopsida</taxon>
        <taxon>eudicotyledons</taxon>
        <taxon>Gunneridae</taxon>
        <taxon>Pentapetalae</taxon>
        <taxon>rosids</taxon>
        <taxon>fabids</taxon>
        <taxon>Rosales</taxon>
        <taxon>Rosaceae</taxon>
        <taxon>Amygdaloideae</taxon>
        <taxon>Amygdaleae</taxon>
        <taxon>Prunus</taxon>
    </lineage>
</organism>
<keyword evidence="2 6" id="KW-0863">Zinc-finger</keyword>
<dbReference type="InterPro" id="IPR003656">
    <property type="entry name" value="Znf_BED"/>
</dbReference>
<keyword evidence="3" id="KW-0862">Zinc</keyword>
<evidence type="ECO:0000256" key="4">
    <source>
        <dbReference type="ARBA" id="ARBA00023015"/>
    </source>
</evidence>
<evidence type="ECO:0000313" key="9">
    <source>
        <dbReference type="Proteomes" id="UP001054821"/>
    </source>
</evidence>
<proteinExistence type="predicted"/>
<dbReference type="PANTHER" id="PTHR46481">
    <property type="entry name" value="ZINC FINGER BED DOMAIN-CONTAINING PROTEIN 4"/>
    <property type="match status" value="1"/>
</dbReference>
<dbReference type="PROSITE" id="PS50808">
    <property type="entry name" value="ZF_BED"/>
    <property type="match status" value="1"/>
</dbReference>
<dbReference type="EMBL" id="JAJFAZ020000006">
    <property type="protein sequence ID" value="KAI5323101.1"/>
    <property type="molecule type" value="Genomic_DNA"/>
</dbReference>
<evidence type="ECO:0000256" key="5">
    <source>
        <dbReference type="ARBA" id="ARBA00023163"/>
    </source>
</evidence>
<accession>A0AAD4VFQ7</accession>
<evidence type="ECO:0000256" key="6">
    <source>
        <dbReference type="PROSITE-ProRule" id="PRU00027"/>
    </source>
</evidence>
<evidence type="ECO:0000256" key="3">
    <source>
        <dbReference type="ARBA" id="ARBA00022833"/>
    </source>
</evidence>
<evidence type="ECO:0000256" key="1">
    <source>
        <dbReference type="ARBA" id="ARBA00022723"/>
    </source>
</evidence>
<dbReference type="GO" id="GO:0008270">
    <property type="term" value="F:zinc ion binding"/>
    <property type="evidence" value="ECO:0007669"/>
    <property type="project" value="UniProtKB-KW"/>
</dbReference>
<keyword evidence="1" id="KW-0479">Metal-binding</keyword>
<name>A0AAD4VFQ7_PRUDU</name>
<sequence length="305" mass="34612">MDVTESTEAMRLIDEESIDVSMGGDTSIANVEDKESSPISKKPRGINIGKRKLRSPAWETFDLLPLGEDKKRRAKCKSCETIYVCDSRCGTENLLNHAKNCVKKPHDDVKQLLMSSSRLCSPKFDHIRFRNLLMETIIKHNLAFSFVEYEGVRVFFAYVSPDIKLPCRNIVKARVLRMFKSERQKLQSLLSSVQGRICLTSDLWTSLCTDGYLALTAHFVDKDWTLQKRIINSCHMPPPHSGVALFGKINTLLTEWGIEKKLFSITLDNASANTAFVDILTNQLNFRSLLLMGSKFFHCVVVPTF</sequence>
<keyword evidence="5" id="KW-0804">Transcription</keyword>
<dbReference type="InterPro" id="IPR012337">
    <property type="entry name" value="RNaseH-like_sf"/>
</dbReference>
<dbReference type="PANTHER" id="PTHR46481:SF6">
    <property type="entry name" value="ZINC FINGER BED DOMAIN-CONTAINING PROTEIN RICESLEEPER 2-LIKE"/>
    <property type="match status" value="1"/>
</dbReference>
<dbReference type="AlphaFoldDB" id="A0AAD4VFQ7"/>
<dbReference type="SUPFAM" id="SSF53098">
    <property type="entry name" value="Ribonuclease H-like"/>
    <property type="match status" value="1"/>
</dbReference>
<evidence type="ECO:0000259" key="7">
    <source>
        <dbReference type="PROSITE" id="PS50808"/>
    </source>
</evidence>
<evidence type="ECO:0000313" key="8">
    <source>
        <dbReference type="EMBL" id="KAI5323101.1"/>
    </source>
</evidence>
<dbReference type="InterPro" id="IPR052035">
    <property type="entry name" value="ZnF_BED_domain_contain"/>
</dbReference>
<feature type="domain" description="BED-type" evidence="7">
    <location>
        <begin position="52"/>
        <end position="113"/>
    </location>
</feature>
<comment type="caution">
    <text evidence="8">The sequence shown here is derived from an EMBL/GenBank/DDBJ whole genome shotgun (WGS) entry which is preliminary data.</text>
</comment>
<keyword evidence="9" id="KW-1185">Reference proteome</keyword>